<evidence type="ECO:0000259" key="1">
    <source>
        <dbReference type="PROSITE" id="PS51186"/>
    </source>
</evidence>
<dbReference type="AlphaFoldDB" id="A0A2S7UTX5"/>
<feature type="domain" description="N-acetyltransferase" evidence="1">
    <location>
        <begin position="1"/>
        <end position="161"/>
    </location>
</feature>
<name>A0A2S7UTX5_9GAMM</name>
<dbReference type="InterPro" id="IPR000182">
    <property type="entry name" value="GNAT_dom"/>
</dbReference>
<keyword evidence="3" id="KW-1185">Reference proteome</keyword>
<comment type="caution">
    <text evidence="2">The sequence shown here is derived from an EMBL/GenBank/DDBJ whole genome shotgun (WGS) entry which is preliminary data.</text>
</comment>
<dbReference type="OrthoDB" id="326501at2"/>
<evidence type="ECO:0000313" key="2">
    <source>
        <dbReference type="EMBL" id="PQJ52731.1"/>
    </source>
</evidence>
<dbReference type="InterPro" id="IPR016181">
    <property type="entry name" value="Acyl_CoA_acyltransferase"/>
</dbReference>
<dbReference type="Gene3D" id="3.40.630.30">
    <property type="match status" value="1"/>
</dbReference>
<sequence>MKLTTPTDQELAQMSQWFVDEKNLRIWSGPKFRYPFDQATFKADLSMERLPSFCLKYSEPATDVERNLLVGFGQYYLRAGRCHFGRLVINPDCRGQNKIADLISLLADKGCADLKVNELSLFVFNDNHKAKSAYEKLGFVEAIYPQEMPMEGCAYMTKTDLT</sequence>
<dbReference type="GO" id="GO:0016747">
    <property type="term" value="F:acyltransferase activity, transferring groups other than amino-acyl groups"/>
    <property type="evidence" value="ECO:0007669"/>
    <property type="project" value="InterPro"/>
</dbReference>
<reference evidence="2 3" key="1">
    <citation type="submission" date="2016-12" db="EMBL/GenBank/DDBJ databases">
        <title>Diversity of luminous bacteria.</title>
        <authorList>
            <person name="Yoshizawa S."/>
            <person name="Kogure K."/>
        </authorList>
    </citation>
    <scope>NUCLEOTIDE SEQUENCE [LARGE SCALE GENOMIC DNA]</scope>
    <source>
        <strain evidence="2 3">SA4-48</strain>
    </source>
</reference>
<dbReference type="Proteomes" id="UP000239007">
    <property type="component" value="Unassembled WGS sequence"/>
</dbReference>
<proteinExistence type="predicted"/>
<organism evidence="2 3">
    <name type="scientific">Psychrosphaera saromensis</name>
    <dbReference type="NCBI Taxonomy" id="716813"/>
    <lineage>
        <taxon>Bacteria</taxon>
        <taxon>Pseudomonadati</taxon>
        <taxon>Pseudomonadota</taxon>
        <taxon>Gammaproteobacteria</taxon>
        <taxon>Alteromonadales</taxon>
        <taxon>Pseudoalteromonadaceae</taxon>
        <taxon>Psychrosphaera</taxon>
    </lineage>
</organism>
<dbReference type="PROSITE" id="PS51186">
    <property type="entry name" value="GNAT"/>
    <property type="match status" value="1"/>
</dbReference>
<dbReference type="RefSeq" id="WP_105051198.1">
    <property type="nucleotide sequence ID" value="NZ_BMYG01000004.1"/>
</dbReference>
<dbReference type="Pfam" id="PF00583">
    <property type="entry name" value="Acetyltransf_1"/>
    <property type="match status" value="1"/>
</dbReference>
<accession>A0A2S7UTX5</accession>
<gene>
    <name evidence="2" type="ORF">BTO11_03040</name>
</gene>
<dbReference type="EMBL" id="MSCH01000003">
    <property type="protein sequence ID" value="PQJ52731.1"/>
    <property type="molecule type" value="Genomic_DNA"/>
</dbReference>
<dbReference type="SUPFAM" id="SSF55729">
    <property type="entry name" value="Acyl-CoA N-acyltransferases (Nat)"/>
    <property type="match status" value="1"/>
</dbReference>
<evidence type="ECO:0000313" key="3">
    <source>
        <dbReference type="Proteomes" id="UP000239007"/>
    </source>
</evidence>
<protein>
    <recommendedName>
        <fullName evidence="1">N-acetyltransferase domain-containing protein</fullName>
    </recommendedName>
</protein>